<organism evidence="1 2">
    <name type="scientific">Vermiconidia calcicola</name>
    <dbReference type="NCBI Taxonomy" id="1690605"/>
    <lineage>
        <taxon>Eukaryota</taxon>
        <taxon>Fungi</taxon>
        <taxon>Dikarya</taxon>
        <taxon>Ascomycota</taxon>
        <taxon>Pezizomycotina</taxon>
        <taxon>Dothideomycetes</taxon>
        <taxon>Dothideomycetidae</taxon>
        <taxon>Mycosphaerellales</taxon>
        <taxon>Extremaceae</taxon>
        <taxon>Vermiconidia</taxon>
    </lineage>
</organism>
<sequence>MSSINYSGCNAEYVPQLRHASSAGGFNTNDEPWTILSWYGTIHKLSIEERTTVGIGMSQSQKSMWLKVSKAAYDSAVFPESYFDADHMIIADVDNFDLWFLLHEITRKTYRFQLSMSVKVSWANVEEGEGCTKWNLLFSYSDGSQAVAYCHWRGNTSFQAKTQLAERILADMNKMAKLAEDLALAHAQKLNVFPYPPATATDNADDAKKHSDNLEFIAAALKQEAKDLDKREDAIKKREVELMVQQKHLGAAAGSYQHVPGYYDRRTGLRVSDAFDAPSATAPLSATHHGLPNPLYVDQDLPPTDDMRHLARTPAPVISGQCVQITNDTDSQAKKPTGLWTLSPGEMTQLQAKKGKSTAAPQSTSQTPVHVAEHGCVQIESKTAGDNSYCGASKVYLKAKALSEAFDEEIAATSLQKSAAGMPVSDWFDRSPPTSDIRNSSAPEPGAYWAKMKANKAKEASKVVEDKATAIRQPSHAAQFG</sequence>
<proteinExistence type="predicted"/>
<dbReference type="EMBL" id="JAUTXU010000008">
    <property type="protein sequence ID" value="KAK3723679.1"/>
    <property type="molecule type" value="Genomic_DNA"/>
</dbReference>
<protein>
    <submittedName>
        <fullName evidence="1">Uncharacterized protein</fullName>
    </submittedName>
</protein>
<dbReference type="Proteomes" id="UP001281147">
    <property type="component" value="Unassembled WGS sequence"/>
</dbReference>
<reference evidence="1" key="1">
    <citation type="submission" date="2023-07" db="EMBL/GenBank/DDBJ databases">
        <title>Black Yeasts Isolated from many extreme environments.</title>
        <authorList>
            <person name="Coleine C."/>
            <person name="Stajich J.E."/>
            <person name="Selbmann L."/>
        </authorList>
    </citation>
    <scope>NUCLEOTIDE SEQUENCE</scope>
    <source>
        <strain evidence="1">CCFEE 5714</strain>
    </source>
</reference>
<evidence type="ECO:0000313" key="2">
    <source>
        <dbReference type="Proteomes" id="UP001281147"/>
    </source>
</evidence>
<accession>A0ACC3NWZ3</accession>
<evidence type="ECO:0000313" key="1">
    <source>
        <dbReference type="EMBL" id="KAK3723679.1"/>
    </source>
</evidence>
<keyword evidence="2" id="KW-1185">Reference proteome</keyword>
<gene>
    <name evidence="1" type="ORF">LTR37_001560</name>
</gene>
<comment type="caution">
    <text evidence="1">The sequence shown here is derived from an EMBL/GenBank/DDBJ whole genome shotgun (WGS) entry which is preliminary data.</text>
</comment>
<name>A0ACC3NWZ3_9PEZI</name>